<accession>A0A2H0XG75</accession>
<sequence length="60" mass="7048">MIVISIGFAISSWIEDLMIRRKELTNYHQFENAPNTTNLIESYNSQLEQRTNLLNMQIFG</sequence>
<dbReference type="Proteomes" id="UP000230340">
    <property type="component" value="Unassembled WGS sequence"/>
</dbReference>
<organism evidence="1 2">
    <name type="scientific">candidate division WWE3 bacterium CG08_land_8_20_14_0_20_40_13</name>
    <dbReference type="NCBI Taxonomy" id="1975084"/>
    <lineage>
        <taxon>Bacteria</taxon>
        <taxon>Katanobacteria</taxon>
    </lineage>
</organism>
<protein>
    <submittedName>
        <fullName evidence="1">Uncharacterized protein</fullName>
    </submittedName>
</protein>
<dbReference type="AlphaFoldDB" id="A0A2H0XG75"/>
<comment type="caution">
    <text evidence="1">The sequence shown here is derived from an EMBL/GenBank/DDBJ whole genome shotgun (WGS) entry which is preliminary data.</text>
</comment>
<proteinExistence type="predicted"/>
<evidence type="ECO:0000313" key="1">
    <source>
        <dbReference type="EMBL" id="PIS23128.1"/>
    </source>
</evidence>
<gene>
    <name evidence="1" type="ORF">COT49_01720</name>
</gene>
<name>A0A2H0XG75_UNCKA</name>
<evidence type="ECO:0000313" key="2">
    <source>
        <dbReference type="Proteomes" id="UP000230340"/>
    </source>
</evidence>
<dbReference type="EMBL" id="PEYT01000012">
    <property type="protein sequence ID" value="PIS23128.1"/>
    <property type="molecule type" value="Genomic_DNA"/>
</dbReference>
<reference evidence="2" key="1">
    <citation type="submission" date="2017-09" db="EMBL/GenBank/DDBJ databases">
        <title>Depth-based differentiation of microbial function through sediment-hosted aquifers and enrichment of novel symbionts in the deep terrestrial subsurface.</title>
        <authorList>
            <person name="Probst A.J."/>
            <person name="Ladd B."/>
            <person name="Jarett J.K."/>
            <person name="Geller-Mcgrath D.E."/>
            <person name="Sieber C.M.K."/>
            <person name="Emerson J.B."/>
            <person name="Anantharaman K."/>
            <person name="Thomas B.C."/>
            <person name="Malmstrom R."/>
            <person name="Stieglmeier M."/>
            <person name="Klingl A."/>
            <person name="Woyke T."/>
            <person name="Ryan C.M."/>
            <person name="Banfield J.F."/>
        </authorList>
    </citation>
    <scope>NUCLEOTIDE SEQUENCE [LARGE SCALE GENOMIC DNA]</scope>
</reference>